<dbReference type="CDD" id="cd00209">
    <property type="entry name" value="DHFR"/>
    <property type="match status" value="1"/>
</dbReference>
<keyword evidence="5 7" id="KW-0521">NADP</keyword>
<proteinExistence type="inferred from homology"/>
<dbReference type="PRINTS" id="PR00070">
    <property type="entry name" value="DHFR"/>
</dbReference>
<feature type="domain" description="DHFR" evidence="9">
    <location>
        <begin position="1"/>
        <end position="161"/>
    </location>
</feature>
<dbReference type="SUPFAM" id="SSF53597">
    <property type="entry name" value="Dihydrofolate reductase-like"/>
    <property type="match status" value="1"/>
</dbReference>
<gene>
    <name evidence="10" type="ORF">HMPREF9708_01391</name>
</gene>
<dbReference type="InterPro" id="IPR012259">
    <property type="entry name" value="DHFR"/>
</dbReference>
<dbReference type="PROSITE" id="PS51330">
    <property type="entry name" value="DHFR_2"/>
    <property type="match status" value="1"/>
</dbReference>
<dbReference type="GO" id="GO:0006730">
    <property type="term" value="P:one-carbon metabolic process"/>
    <property type="evidence" value="ECO:0007669"/>
    <property type="project" value="UniProtKB-KW"/>
</dbReference>
<dbReference type="PIRSF" id="PIRSF000194">
    <property type="entry name" value="DHFR"/>
    <property type="match status" value="1"/>
</dbReference>
<keyword evidence="6 7" id="KW-0560">Oxidoreductase</keyword>
<evidence type="ECO:0000256" key="5">
    <source>
        <dbReference type="ARBA" id="ARBA00022857"/>
    </source>
</evidence>
<dbReference type="Gene3D" id="3.40.430.10">
    <property type="entry name" value="Dihydrofolate Reductase, subunit A"/>
    <property type="match status" value="1"/>
</dbReference>
<evidence type="ECO:0000256" key="8">
    <source>
        <dbReference type="RuleBase" id="RU004474"/>
    </source>
</evidence>
<evidence type="ECO:0000256" key="3">
    <source>
        <dbReference type="ARBA" id="ARBA00012856"/>
    </source>
</evidence>
<dbReference type="GO" id="GO:0046654">
    <property type="term" value="P:tetrahydrofolate biosynthetic process"/>
    <property type="evidence" value="ECO:0007669"/>
    <property type="project" value="UniProtKB-UniPathway"/>
</dbReference>
<evidence type="ECO:0000256" key="6">
    <source>
        <dbReference type="ARBA" id="ARBA00023002"/>
    </source>
</evidence>
<dbReference type="Proteomes" id="UP000006190">
    <property type="component" value="Unassembled WGS sequence"/>
</dbReference>
<comment type="catalytic activity">
    <reaction evidence="7">
        <text>(6S)-5,6,7,8-tetrahydrofolate + NADP(+) = 7,8-dihydrofolate + NADPH + H(+)</text>
        <dbReference type="Rhea" id="RHEA:15009"/>
        <dbReference type="ChEBI" id="CHEBI:15378"/>
        <dbReference type="ChEBI" id="CHEBI:57451"/>
        <dbReference type="ChEBI" id="CHEBI:57453"/>
        <dbReference type="ChEBI" id="CHEBI:57783"/>
        <dbReference type="ChEBI" id="CHEBI:58349"/>
        <dbReference type="EC" id="1.5.1.3"/>
    </reaction>
</comment>
<comment type="similarity">
    <text evidence="2 7 8">Belongs to the dihydrofolate reductase family.</text>
</comment>
<dbReference type="PANTHER" id="PTHR48069">
    <property type="entry name" value="DIHYDROFOLATE REDUCTASE"/>
    <property type="match status" value="1"/>
</dbReference>
<comment type="function">
    <text evidence="7">Key enzyme in folate metabolism. Catalyzes an essential reaction for de novo glycine and purine synthesis, and for DNA precursor synthesis.</text>
</comment>
<comment type="caution">
    <text evidence="10">The sequence shown here is derived from an EMBL/GenBank/DDBJ whole genome shotgun (WGS) entry which is preliminary data.</text>
</comment>
<dbReference type="InterPro" id="IPR024072">
    <property type="entry name" value="DHFR-like_dom_sf"/>
</dbReference>
<dbReference type="OrthoDB" id="9804315at2"/>
<reference evidence="10 11" key="1">
    <citation type="submission" date="2012-01" db="EMBL/GenBank/DDBJ databases">
        <title>The Genome Sequence of Facklamia languida CCUG 37842.</title>
        <authorList>
            <consortium name="The Broad Institute Genome Sequencing Platform"/>
            <person name="Earl A."/>
            <person name="Ward D."/>
            <person name="Feldgarden M."/>
            <person name="Gevers D."/>
            <person name="Huys G."/>
            <person name="Young S.K."/>
            <person name="Zeng Q."/>
            <person name="Gargeya S."/>
            <person name="Fitzgerald M."/>
            <person name="Haas B."/>
            <person name="Abouelleil A."/>
            <person name="Alvarado L."/>
            <person name="Arachchi H.M."/>
            <person name="Berlin A."/>
            <person name="Chapman S.B."/>
            <person name="Gearin G."/>
            <person name="Goldberg J."/>
            <person name="Griggs A."/>
            <person name="Gujja S."/>
            <person name="Hansen M."/>
            <person name="Heiman D."/>
            <person name="Howarth C."/>
            <person name="Larimer J."/>
            <person name="Lui A."/>
            <person name="MacDonald P.J.P."/>
            <person name="McCowen C."/>
            <person name="Montmayeur A."/>
            <person name="Murphy C."/>
            <person name="Neiman D."/>
            <person name="Pearson M."/>
            <person name="Priest M."/>
            <person name="Roberts A."/>
            <person name="Saif S."/>
            <person name="Shea T."/>
            <person name="Sisk P."/>
            <person name="Stolte C."/>
            <person name="Sykes S."/>
            <person name="Wortman J."/>
            <person name="Nusbaum C."/>
            <person name="Birren B."/>
        </authorList>
    </citation>
    <scope>NUCLEOTIDE SEQUENCE [LARGE SCALE GENOMIC DNA]</scope>
    <source>
        <strain evidence="10 11">CCUG 37842</strain>
    </source>
</reference>
<evidence type="ECO:0000256" key="4">
    <source>
        <dbReference type="ARBA" id="ARBA00022563"/>
    </source>
</evidence>
<dbReference type="PATRIC" id="fig|883113.3.peg.1387"/>
<name>H3NKK2_9LACT</name>
<dbReference type="Pfam" id="PF00186">
    <property type="entry name" value="DHFR_1"/>
    <property type="match status" value="1"/>
</dbReference>
<evidence type="ECO:0000256" key="1">
    <source>
        <dbReference type="ARBA" id="ARBA00004903"/>
    </source>
</evidence>
<dbReference type="AlphaFoldDB" id="H3NKK2"/>
<dbReference type="PANTHER" id="PTHR48069:SF3">
    <property type="entry name" value="DIHYDROFOLATE REDUCTASE"/>
    <property type="match status" value="1"/>
</dbReference>
<sequence length="165" mass="19044">MITFVYAQDRKGAIGYRNQLPWHLPNDLKFFKEVTMGHTMLMGRHTFEGMEKRLLPGRKTVVMTSNPDYGQEIPELEVVTSVEEVLDLAQDQELMVIGGAGVFKSLWDHVDLIVRTVIDGEFPADVYMPPIDPEEFECIKSKPGRTDDKNPYPHTFEWWQRKSSN</sequence>
<dbReference type="STRING" id="883113.HMPREF9708_01391"/>
<dbReference type="GO" id="GO:0046655">
    <property type="term" value="P:folic acid metabolic process"/>
    <property type="evidence" value="ECO:0007669"/>
    <property type="project" value="TreeGrafter"/>
</dbReference>
<evidence type="ECO:0000259" key="9">
    <source>
        <dbReference type="PROSITE" id="PS51330"/>
    </source>
</evidence>
<dbReference type="HOGENOM" id="CLU_043966_5_2_9"/>
<protein>
    <recommendedName>
        <fullName evidence="3 7">Dihydrofolate reductase</fullName>
        <ecNumber evidence="3 7">1.5.1.3</ecNumber>
    </recommendedName>
</protein>
<dbReference type="InterPro" id="IPR017925">
    <property type="entry name" value="DHFR_CS"/>
</dbReference>
<dbReference type="EMBL" id="AGEG01000015">
    <property type="protein sequence ID" value="EHR36385.1"/>
    <property type="molecule type" value="Genomic_DNA"/>
</dbReference>
<dbReference type="eggNOG" id="COG0262">
    <property type="taxonomic scope" value="Bacteria"/>
</dbReference>
<dbReference type="GO" id="GO:0005829">
    <property type="term" value="C:cytosol"/>
    <property type="evidence" value="ECO:0007669"/>
    <property type="project" value="TreeGrafter"/>
</dbReference>
<evidence type="ECO:0000313" key="11">
    <source>
        <dbReference type="Proteomes" id="UP000006190"/>
    </source>
</evidence>
<evidence type="ECO:0000256" key="7">
    <source>
        <dbReference type="PIRNR" id="PIRNR000194"/>
    </source>
</evidence>
<dbReference type="InterPro" id="IPR001796">
    <property type="entry name" value="DHFR_dom"/>
</dbReference>
<dbReference type="PROSITE" id="PS00075">
    <property type="entry name" value="DHFR_1"/>
    <property type="match status" value="1"/>
</dbReference>
<dbReference type="GO" id="GO:0046452">
    <property type="term" value="P:dihydrofolate metabolic process"/>
    <property type="evidence" value="ECO:0007669"/>
    <property type="project" value="TreeGrafter"/>
</dbReference>
<organism evidence="10 11">
    <name type="scientific">Facklamia languida CCUG 37842</name>
    <dbReference type="NCBI Taxonomy" id="883113"/>
    <lineage>
        <taxon>Bacteria</taxon>
        <taxon>Bacillati</taxon>
        <taxon>Bacillota</taxon>
        <taxon>Bacilli</taxon>
        <taxon>Lactobacillales</taxon>
        <taxon>Aerococcaceae</taxon>
        <taxon>Facklamia</taxon>
    </lineage>
</organism>
<dbReference type="UniPathway" id="UPA00077">
    <property type="reaction ID" value="UER00158"/>
</dbReference>
<accession>H3NKK2</accession>
<dbReference type="GO" id="GO:0050661">
    <property type="term" value="F:NADP binding"/>
    <property type="evidence" value="ECO:0007669"/>
    <property type="project" value="InterPro"/>
</dbReference>
<keyword evidence="4 7" id="KW-0554">One-carbon metabolism</keyword>
<evidence type="ECO:0000313" key="10">
    <source>
        <dbReference type="EMBL" id="EHR36385.1"/>
    </source>
</evidence>
<keyword evidence="11" id="KW-1185">Reference proteome</keyword>
<comment type="pathway">
    <text evidence="1 7">Cofactor biosynthesis; tetrahydrofolate biosynthesis; 5,6,7,8-tetrahydrofolate from 7,8-dihydrofolate: step 1/1.</text>
</comment>
<dbReference type="EC" id="1.5.1.3" evidence="3 7"/>
<dbReference type="GO" id="GO:0004146">
    <property type="term" value="F:dihydrofolate reductase activity"/>
    <property type="evidence" value="ECO:0007669"/>
    <property type="project" value="UniProtKB-EC"/>
</dbReference>
<evidence type="ECO:0000256" key="2">
    <source>
        <dbReference type="ARBA" id="ARBA00009539"/>
    </source>
</evidence>
<dbReference type="RefSeq" id="WP_006309603.1">
    <property type="nucleotide sequence ID" value="NZ_JH601133.1"/>
</dbReference>